<dbReference type="EMBL" id="SDPP02000002">
    <property type="protein sequence ID" value="KAA1378531.1"/>
    <property type="molecule type" value="Genomic_DNA"/>
</dbReference>
<proteinExistence type="predicted"/>
<name>A0A641AP73_9ACTN</name>
<reference evidence="2" key="1">
    <citation type="submission" date="2019-09" db="EMBL/GenBank/DDBJ databases">
        <authorList>
            <person name="Li J."/>
        </authorList>
    </citation>
    <scope>NUCLEOTIDE SEQUENCE [LARGE SCALE GENOMIC DNA]</scope>
    <source>
        <strain evidence="2">NRBC 14897</strain>
    </source>
</reference>
<accession>A0A641AP73</accession>
<keyword evidence="3" id="KW-1185">Reference proteome</keyword>
<evidence type="ECO:0000313" key="3">
    <source>
        <dbReference type="Proteomes" id="UP001515100"/>
    </source>
</evidence>
<keyword evidence="1" id="KW-1133">Transmembrane helix</keyword>
<feature type="transmembrane region" description="Helical" evidence="1">
    <location>
        <begin position="75"/>
        <end position="94"/>
    </location>
</feature>
<dbReference type="RefSeq" id="WP_129185983.1">
    <property type="nucleotide sequence ID" value="NZ_JAGIOG010000001.1"/>
</dbReference>
<evidence type="ECO:0000313" key="2">
    <source>
        <dbReference type="EMBL" id="KAA1378531.1"/>
    </source>
</evidence>
<keyword evidence="1" id="KW-0472">Membrane</keyword>
<keyword evidence="1" id="KW-0812">Transmembrane</keyword>
<evidence type="ECO:0000256" key="1">
    <source>
        <dbReference type="SAM" id="Phobius"/>
    </source>
</evidence>
<organism evidence="2 3">
    <name type="scientific">Aeromicrobium fastidiosum</name>
    <dbReference type="NCBI Taxonomy" id="52699"/>
    <lineage>
        <taxon>Bacteria</taxon>
        <taxon>Bacillati</taxon>
        <taxon>Actinomycetota</taxon>
        <taxon>Actinomycetes</taxon>
        <taxon>Propionibacteriales</taxon>
        <taxon>Nocardioidaceae</taxon>
        <taxon>Aeromicrobium</taxon>
    </lineage>
</organism>
<comment type="caution">
    <text evidence="2">The sequence shown here is derived from an EMBL/GenBank/DDBJ whole genome shotgun (WGS) entry which is preliminary data.</text>
</comment>
<dbReference type="Proteomes" id="UP001515100">
    <property type="component" value="Unassembled WGS sequence"/>
</dbReference>
<protein>
    <submittedName>
        <fullName evidence="2">Uncharacterized protein</fullName>
    </submittedName>
</protein>
<feature type="transmembrane region" description="Helical" evidence="1">
    <location>
        <begin position="48"/>
        <end position="68"/>
    </location>
</feature>
<sequence>MVEAPGDDVTARMTQRARHVVLCRGILCAAVVAWAVGWGLAGRYGGDVFDVVVGGSGVVAAVCAVLALPRSRGAAVPLIITIAVAALMTFARLPDPDFDGMDFTPVMLPPVLFVLAGIALMMINGTPERRARHD</sequence>
<feature type="transmembrane region" description="Helical" evidence="1">
    <location>
        <begin position="106"/>
        <end position="123"/>
    </location>
</feature>
<dbReference type="AlphaFoldDB" id="A0A641AP73"/>
<feature type="transmembrane region" description="Helical" evidence="1">
    <location>
        <begin position="21"/>
        <end position="42"/>
    </location>
</feature>
<gene>
    <name evidence="2" type="ORF">ESP62_009285</name>
</gene>